<keyword evidence="3" id="KW-1185">Reference proteome</keyword>
<dbReference type="AlphaFoldDB" id="A0A840MPU7"/>
<protein>
    <submittedName>
        <fullName evidence="2">Uncharacterized protein</fullName>
    </submittedName>
</protein>
<keyword evidence="1" id="KW-0175">Coiled coil</keyword>
<dbReference type="RefSeq" id="WP_184037093.1">
    <property type="nucleotide sequence ID" value="NZ_JACHHY010000007.1"/>
</dbReference>
<name>A0A840MPU7_9PROT</name>
<gene>
    <name evidence="2" type="ORF">HNQ59_001488</name>
</gene>
<evidence type="ECO:0000313" key="3">
    <source>
        <dbReference type="Proteomes" id="UP000575898"/>
    </source>
</evidence>
<sequence length="199" mass="22562">MMKHCIGALLVALCLAGCEGLVVKQDKTDPARTVKAETEPKAATPTTRNELEELLQYWERVRKLPATEMARELEVVRAAYVKDRNDQRRIQLAMLYMQPGSRSKELEKANMLLDLAQREGKQDDVRRPLIGLLAVLASEMKRLEDNAEQAAAKVKEEQRKAETAQERAEQQALRANDLQTKLEALKTLELQLRKAGRKS</sequence>
<feature type="coiled-coil region" evidence="1">
    <location>
        <begin position="133"/>
        <end position="198"/>
    </location>
</feature>
<dbReference type="EMBL" id="JACHHY010000007">
    <property type="protein sequence ID" value="MBB5018203.1"/>
    <property type="molecule type" value="Genomic_DNA"/>
</dbReference>
<organism evidence="2 3">
    <name type="scientific">Chitinivorax tropicus</name>
    <dbReference type="NCBI Taxonomy" id="714531"/>
    <lineage>
        <taxon>Bacteria</taxon>
        <taxon>Pseudomonadati</taxon>
        <taxon>Pseudomonadota</taxon>
        <taxon>Betaproteobacteria</taxon>
        <taxon>Chitinivorax</taxon>
    </lineage>
</organism>
<comment type="caution">
    <text evidence="2">The sequence shown here is derived from an EMBL/GenBank/DDBJ whole genome shotgun (WGS) entry which is preliminary data.</text>
</comment>
<accession>A0A840MPU7</accession>
<proteinExistence type="predicted"/>
<evidence type="ECO:0000313" key="2">
    <source>
        <dbReference type="EMBL" id="MBB5018203.1"/>
    </source>
</evidence>
<dbReference type="Proteomes" id="UP000575898">
    <property type="component" value="Unassembled WGS sequence"/>
</dbReference>
<evidence type="ECO:0000256" key="1">
    <source>
        <dbReference type="SAM" id="Coils"/>
    </source>
</evidence>
<reference evidence="2 3" key="1">
    <citation type="submission" date="2020-08" db="EMBL/GenBank/DDBJ databases">
        <title>Genomic Encyclopedia of Type Strains, Phase IV (KMG-IV): sequencing the most valuable type-strain genomes for metagenomic binning, comparative biology and taxonomic classification.</title>
        <authorList>
            <person name="Goeker M."/>
        </authorList>
    </citation>
    <scope>NUCLEOTIDE SEQUENCE [LARGE SCALE GENOMIC DNA]</scope>
    <source>
        <strain evidence="2 3">DSM 27165</strain>
    </source>
</reference>